<dbReference type="GO" id="GO:0003978">
    <property type="term" value="F:UDP-glucose 4-epimerase activity"/>
    <property type="evidence" value="ECO:0007669"/>
    <property type="project" value="UniProtKB-EC"/>
</dbReference>
<keyword evidence="5" id="KW-0520">NAD</keyword>
<reference evidence="12 13" key="1">
    <citation type="journal article" date="2016" name="Mol. Biol. Evol.">
        <title>Comparative Genomics of Early-Diverging Mushroom-Forming Fungi Provides Insights into the Origins of Lignocellulose Decay Capabilities.</title>
        <authorList>
            <person name="Nagy L.G."/>
            <person name="Riley R."/>
            <person name="Tritt A."/>
            <person name="Adam C."/>
            <person name="Daum C."/>
            <person name="Floudas D."/>
            <person name="Sun H."/>
            <person name="Yadav J.S."/>
            <person name="Pangilinan J."/>
            <person name="Larsson K.H."/>
            <person name="Matsuura K."/>
            <person name="Barry K."/>
            <person name="Labutti K."/>
            <person name="Kuo R."/>
            <person name="Ohm R.A."/>
            <person name="Bhattacharya S.S."/>
            <person name="Shirouzu T."/>
            <person name="Yoshinaga Y."/>
            <person name="Martin F.M."/>
            <person name="Grigoriev I.V."/>
            <person name="Hibbett D.S."/>
        </authorList>
    </citation>
    <scope>NUCLEOTIDE SEQUENCE [LARGE SCALE GENOMIC DNA]</scope>
    <source>
        <strain evidence="12 13">CBS 109695</strain>
    </source>
</reference>
<feature type="domain" description="NAD(P)-binding" evidence="11">
    <location>
        <begin position="810"/>
        <end position="1160"/>
    </location>
</feature>
<dbReference type="STRING" id="436010.A0A166S0W7"/>
<evidence type="ECO:0000256" key="4">
    <source>
        <dbReference type="ARBA" id="ARBA00005028"/>
    </source>
</evidence>
<evidence type="ECO:0000313" key="13">
    <source>
        <dbReference type="Proteomes" id="UP000076532"/>
    </source>
</evidence>
<dbReference type="NCBIfam" id="TIGR01179">
    <property type="entry name" value="galE"/>
    <property type="match status" value="1"/>
</dbReference>
<dbReference type="AlphaFoldDB" id="A0A166S0W7"/>
<evidence type="ECO:0000256" key="1">
    <source>
        <dbReference type="ARBA" id="ARBA00000083"/>
    </source>
</evidence>
<comment type="pathway">
    <text evidence="3">Carbohydrate metabolism; galactose metabolism.</text>
</comment>
<evidence type="ECO:0000313" key="12">
    <source>
        <dbReference type="EMBL" id="KZP28890.1"/>
    </source>
</evidence>
<evidence type="ECO:0000256" key="8">
    <source>
        <dbReference type="ARBA" id="ARBA00037955"/>
    </source>
</evidence>
<dbReference type="Pfam" id="PF16363">
    <property type="entry name" value="GDP_Man_Dehyd"/>
    <property type="match status" value="1"/>
</dbReference>
<dbReference type="InterPro" id="IPR036291">
    <property type="entry name" value="NAD(P)-bd_dom_sf"/>
</dbReference>
<evidence type="ECO:0000256" key="9">
    <source>
        <dbReference type="ARBA" id="ARBA00038238"/>
    </source>
</evidence>
<feature type="region of interest" description="Disordered" evidence="10">
    <location>
        <begin position="296"/>
        <end position="321"/>
    </location>
</feature>
<sequence>MASLAPALKTLIASIPRPLERETLDRLVESTIIASQNKVPAENRKSQWEYLLKNEVFLLAATEGSAPNDPETKYYEELQDKLDLVLTFTEHDACEATFPFTVLQDLLETQTISSCSHVFSWIELRAPRLTKGMVPQKGKALILLRTLNDLLRRLSKMGSTTIFCGRILTFLSGVFPLGERSGVNLRGEYGPTWEGVKGVEDKQGSESTPALEIEEKETGDADKMEVDEMKAEVAKKQSQDEDSATKAADFYSTFWSLQLPFSKPLLFATPSAFNEFKDAVNQVLPVIREATTKERAMMGSRSTGNAGVLKRKREPEATEENGSSEYFFAKFLTSPDLLDLEIADTHFRRQFLFQLLILLNHLATFTPAAKAIWASNRNRSLQMDFTLEGAEAQWVQETIAKTTDELRQTAPNGPAFKETVNVILEREKNWIKWKNNLCLPFDKEPWGVAVDGREGKIGLEEATRDIRITMSEPTKPWQWDLGTEPLSEIWALGYRSLADLENPFQPGDVKDFVKKIKLEDMRIAQRKSLLIKQAERIAQARAKAAAAAITPPEPAMEPSTPKATLSAMDVGSPSKPLSEARSPLHHSLPTKPGIPPTKSEDGSSTKLPIVTTTAVPVATSPPTASVAAPPPAPTTLPPDDQINKLEENKQRWAWLALRNARDQYLQHFGKIGTGDVILLQQEIDAAAEKEKQDREKAPKGEEPAATLDVGATRASEDRGASPLIPEGSFTGADIEPDKTIAEGNDAIMEKPEMTVSDSLGGVKMENFSGSTIYHLKQRCHPKTSLFLAISSFSESHIFTMSEQTSLRRVLVTGAAGYIGSHVVYCLQQTRRYKVISIDNNHNSFPTSLARVSQIAKDALPENPTEQDIDSTVIESITGDLTKPEEVKAIFEKYGKGGIWGVIHVAAYKAVGESTEIPLTYYQNNVAATLSLLQIMDEYDCTRIVYSSSATVYGTPPIIPIPESTRLQADSPYGKSKVMCEQIIDDLCHSQPSRWSGVSLRYFNPGGAHPSGLIGEDPRGRPGNLFPLLAHMAIGRVKESTLKVFGNDYPTPDGTCVRDYIHILDLAAGHLVALEALTPESTVFANNPDGVRYKAYNLGNGRGFSVLQILEAMRKATGFPYTYEIIERRRGDVPDLTADPALAEKELGFKATQDLETMCRDLWNWQSKNPQGYEQN</sequence>
<feature type="region of interest" description="Disordered" evidence="10">
    <location>
        <begin position="618"/>
        <end position="639"/>
    </location>
</feature>
<name>A0A166S0W7_9AGAM</name>
<evidence type="ECO:0000256" key="2">
    <source>
        <dbReference type="ARBA" id="ARBA00001911"/>
    </source>
</evidence>
<dbReference type="PANTHER" id="PTHR43725:SF47">
    <property type="entry name" value="UDP-GLUCOSE 4-EPIMERASE"/>
    <property type="match status" value="1"/>
</dbReference>
<comment type="pathway">
    <text evidence="4">Carbohydrate metabolism; hexose metabolism.</text>
</comment>
<gene>
    <name evidence="12" type="ORF">FIBSPDRAFT_816715</name>
</gene>
<evidence type="ECO:0000256" key="3">
    <source>
        <dbReference type="ARBA" id="ARBA00004947"/>
    </source>
</evidence>
<organism evidence="12 13">
    <name type="scientific">Athelia psychrophila</name>
    <dbReference type="NCBI Taxonomy" id="1759441"/>
    <lineage>
        <taxon>Eukaryota</taxon>
        <taxon>Fungi</taxon>
        <taxon>Dikarya</taxon>
        <taxon>Basidiomycota</taxon>
        <taxon>Agaricomycotina</taxon>
        <taxon>Agaricomycetes</taxon>
        <taxon>Agaricomycetidae</taxon>
        <taxon>Atheliales</taxon>
        <taxon>Atheliaceae</taxon>
        <taxon>Athelia</taxon>
    </lineage>
</organism>
<dbReference type="GO" id="GO:0006012">
    <property type="term" value="P:galactose metabolic process"/>
    <property type="evidence" value="ECO:0007669"/>
    <property type="project" value="InterPro"/>
</dbReference>
<evidence type="ECO:0000256" key="5">
    <source>
        <dbReference type="ARBA" id="ARBA00023027"/>
    </source>
</evidence>
<dbReference type="InterPro" id="IPR016040">
    <property type="entry name" value="NAD(P)-bd_dom"/>
</dbReference>
<dbReference type="InterPro" id="IPR005886">
    <property type="entry name" value="UDP_G4E"/>
</dbReference>
<dbReference type="EMBL" id="KV417501">
    <property type="protein sequence ID" value="KZP28890.1"/>
    <property type="molecule type" value="Genomic_DNA"/>
</dbReference>
<comment type="function">
    <text evidence="7">Mutarotase converts alpha-aldose to the beta-anomer. It is active on D-glucose, L-arabinose, D-xylose, D-galactose, maltose and lactose.</text>
</comment>
<feature type="region of interest" description="Disordered" evidence="10">
    <location>
        <begin position="688"/>
        <end position="736"/>
    </location>
</feature>
<dbReference type="GO" id="GO:0005829">
    <property type="term" value="C:cytosol"/>
    <property type="evidence" value="ECO:0007669"/>
    <property type="project" value="TreeGrafter"/>
</dbReference>
<feature type="compositionally biased region" description="Low complexity" evidence="10">
    <location>
        <begin position="618"/>
        <end position="627"/>
    </location>
</feature>
<dbReference type="Proteomes" id="UP000076532">
    <property type="component" value="Unassembled WGS sequence"/>
</dbReference>
<feature type="region of interest" description="Disordered" evidence="10">
    <location>
        <begin position="552"/>
        <end position="605"/>
    </location>
</feature>
<comment type="similarity">
    <text evidence="8">In the N-terminal section; belongs to the NAD(P)-dependent epimerase/dehydratase family.</text>
</comment>
<feature type="compositionally biased region" description="Basic and acidic residues" evidence="10">
    <location>
        <begin position="688"/>
        <end position="702"/>
    </location>
</feature>
<protein>
    <submittedName>
        <fullName evidence="12">UDP-glucose 4-epimerase</fullName>
    </submittedName>
</protein>
<evidence type="ECO:0000256" key="7">
    <source>
        <dbReference type="ARBA" id="ARBA00037676"/>
    </source>
</evidence>
<evidence type="ECO:0000256" key="6">
    <source>
        <dbReference type="ARBA" id="ARBA00023235"/>
    </source>
</evidence>
<dbReference type="PRINTS" id="PR01713">
    <property type="entry name" value="NUCEPIMERASE"/>
</dbReference>
<dbReference type="Pfam" id="PF11957">
    <property type="entry name" value="efThoc1"/>
    <property type="match status" value="1"/>
</dbReference>
<accession>A0A166S0W7</accession>
<comment type="similarity">
    <text evidence="9">In the C-terminal section; belongs to the aldose epimerase family.</text>
</comment>
<comment type="cofactor">
    <cofactor evidence="2">
        <name>NAD(+)</name>
        <dbReference type="ChEBI" id="CHEBI:57540"/>
    </cofactor>
</comment>
<dbReference type="OrthoDB" id="9402762at2759"/>
<dbReference type="SUPFAM" id="SSF51735">
    <property type="entry name" value="NAD(P)-binding Rossmann-fold domains"/>
    <property type="match status" value="1"/>
</dbReference>
<evidence type="ECO:0000259" key="11">
    <source>
        <dbReference type="Pfam" id="PF16363"/>
    </source>
</evidence>
<dbReference type="Gene3D" id="3.90.25.10">
    <property type="entry name" value="UDP-galactose 4-epimerase, domain 1"/>
    <property type="match status" value="1"/>
</dbReference>
<proteinExistence type="inferred from homology"/>
<dbReference type="CDD" id="cd05247">
    <property type="entry name" value="UDP_G4E_1_SDR_e"/>
    <property type="match status" value="1"/>
</dbReference>
<evidence type="ECO:0000256" key="10">
    <source>
        <dbReference type="SAM" id="MobiDB-lite"/>
    </source>
</evidence>
<dbReference type="Gene3D" id="3.40.50.720">
    <property type="entry name" value="NAD(P)-binding Rossmann-like Domain"/>
    <property type="match status" value="1"/>
</dbReference>
<dbReference type="InterPro" id="IPR021861">
    <property type="entry name" value="THO_THOC1"/>
</dbReference>
<keyword evidence="13" id="KW-1185">Reference proteome</keyword>
<keyword evidence="6" id="KW-0413">Isomerase</keyword>
<dbReference type="PANTHER" id="PTHR43725">
    <property type="entry name" value="UDP-GLUCOSE 4-EPIMERASE"/>
    <property type="match status" value="1"/>
</dbReference>
<comment type="catalytic activity">
    <reaction evidence="1">
        <text>UDP-alpha-D-glucose = UDP-alpha-D-galactose</text>
        <dbReference type="Rhea" id="RHEA:22168"/>
        <dbReference type="ChEBI" id="CHEBI:58885"/>
        <dbReference type="ChEBI" id="CHEBI:66914"/>
        <dbReference type="EC" id="5.1.3.2"/>
    </reaction>
</comment>